<dbReference type="SUPFAM" id="SSF50447">
    <property type="entry name" value="Translation proteins"/>
    <property type="match status" value="1"/>
</dbReference>
<keyword evidence="2" id="KW-1185">Reference proteome</keyword>
<dbReference type="Gene3D" id="2.40.30.130">
    <property type="match status" value="1"/>
</dbReference>
<organism evidence="1 2">
    <name type="scientific">Sphagnum jensenii</name>
    <dbReference type="NCBI Taxonomy" id="128206"/>
    <lineage>
        <taxon>Eukaryota</taxon>
        <taxon>Viridiplantae</taxon>
        <taxon>Streptophyta</taxon>
        <taxon>Embryophyta</taxon>
        <taxon>Bryophyta</taxon>
        <taxon>Sphagnophytina</taxon>
        <taxon>Sphagnopsida</taxon>
        <taxon>Sphagnales</taxon>
        <taxon>Sphagnaceae</taxon>
        <taxon>Sphagnum</taxon>
    </lineage>
</organism>
<protein>
    <submittedName>
        <fullName evidence="1">Uncharacterized protein</fullName>
    </submittedName>
</protein>
<dbReference type="Proteomes" id="UP001497522">
    <property type="component" value="Chromosome 14"/>
</dbReference>
<dbReference type="EMBL" id="OZ023715">
    <property type="protein sequence ID" value="CAK9864568.1"/>
    <property type="molecule type" value="Genomic_DNA"/>
</dbReference>
<evidence type="ECO:0000313" key="1">
    <source>
        <dbReference type="EMBL" id="CAK9864568.1"/>
    </source>
</evidence>
<dbReference type="InterPro" id="IPR009000">
    <property type="entry name" value="Transl_B-barrel_sf"/>
</dbReference>
<proteinExistence type="predicted"/>
<accession>A0ABP1APY4</accession>
<sequence length="190" mass="20163">MNTLQPTGTHPYTGLLGIDDSDNVDMAFKGIETFKKATAEVTDVLLVAQDHPACAKAIFSGAGFPDTTSEHDVGVILDSTSFYAEQGGQVSKPIDANDLGRIEAIVWQQIYDELPVYANKAGLASILAARLIVDLLLQSVAHFKPLSQGSLLQGVAVLEIGTVSSADKAVTQNEVYCDVRIDVGLDTKAV</sequence>
<name>A0ABP1APY4_9BRYO</name>
<reference evidence="1" key="1">
    <citation type="submission" date="2024-03" db="EMBL/GenBank/DDBJ databases">
        <authorList>
            <consortium name="ELIXIR-Norway"/>
            <consortium name="Elixir Norway"/>
        </authorList>
    </citation>
    <scope>NUCLEOTIDE SEQUENCE</scope>
</reference>
<gene>
    <name evidence="1" type="ORF">CSSPJE1EN2_LOCUS7563</name>
</gene>
<evidence type="ECO:0000313" key="2">
    <source>
        <dbReference type="Proteomes" id="UP001497522"/>
    </source>
</evidence>